<keyword evidence="3" id="KW-0560">Oxidoreductase</keyword>
<evidence type="ECO:0000313" key="7">
    <source>
        <dbReference type="Proteomes" id="UP001310594"/>
    </source>
</evidence>
<dbReference type="InterPro" id="IPR020904">
    <property type="entry name" value="Sc_DH/Rdtase_CS"/>
</dbReference>
<dbReference type="InterPro" id="IPR002347">
    <property type="entry name" value="SDR_fam"/>
</dbReference>
<gene>
    <name evidence="6" type="ORF">LTR97_009797</name>
</gene>
<dbReference type="CDD" id="cd05233">
    <property type="entry name" value="SDR_c"/>
    <property type="match status" value="1"/>
</dbReference>
<dbReference type="Proteomes" id="UP001310594">
    <property type="component" value="Unassembled WGS sequence"/>
</dbReference>
<dbReference type="Pfam" id="PF13561">
    <property type="entry name" value="adh_short_C2"/>
    <property type="match status" value="1"/>
</dbReference>
<name>A0AAN7VP57_9PEZI</name>
<dbReference type="InterPro" id="IPR036291">
    <property type="entry name" value="NAD(P)-bd_dom_sf"/>
</dbReference>
<evidence type="ECO:0000259" key="5">
    <source>
        <dbReference type="SMART" id="SM00822"/>
    </source>
</evidence>
<proteinExistence type="inferred from homology"/>
<dbReference type="PROSITE" id="PS00061">
    <property type="entry name" value="ADH_SHORT"/>
    <property type="match status" value="1"/>
</dbReference>
<dbReference type="SUPFAM" id="SSF51735">
    <property type="entry name" value="NAD(P)-binding Rossmann-fold domains"/>
    <property type="match status" value="1"/>
</dbReference>
<accession>A0AAN7VP57</accession>
<dbReference type="EMBL" id="JAVRQU010000016">
    <property type="protein sequence ID" value="KAK5694176.1"/>
    <property type="molecule type" value="Genomic_DNA"/>
</dbReference>
<keyword evidence="4" id="KW-0520">NAD</keyword>
<comment type="similarity">
    <text evidence="1">Belongs to the short-chain dehydrogenases/reductases (SDR) family.</text>
</comment>
<comment type="caution">
    <text evidence="6">The sequence shown here is derived from an EMBL/GenBank/DDBJ whole genome shotgun (WGS) entry which is preliminary data.</text>
</comment>
<dbReference type="PRINTS" id="PR00080">
    <property type="entry name" value="SDRFAMILY"/>
</dbReference>
<dbReference type="SMART" id="SM00822">
    <property type="entry name" value="PKS_KR"/>
    <property type="match status" value="1"/>
</dbReference>
<protein>
    <recommendedName>
        <fullName evidence="5">Ketoreductase domain-containing protein</fullName>
    </recommendedName>
</protein>
<dbReference type="PRINTS" id="PR00081">
    <property type="entry name" value="GDHRDH"/>
</dbReference>
<evidence type="ECO:0000256" key="1">
    <source>
        <dbReference type="ARBA" id="ARBA00006484"/>
    </source>
</evidence>
<evidence type="ECO:0000313" key="6">
    <source>
        <dbReference type="EMBL" id="KAK5694176.1"/>
    </source>
</evidence>
<dbReference type="PANTHER" id="PTHR24321:SF8">
    <property type="entry name" value="ESTRADIOL 17-BETA-DEHYDROGENASE 8-RELATED"/>
    <property type="match status" value="1"/>
</dbReference>
<reference evidence="6" key="1">
    <citation type="submission" date="2023-08" db="EMBL/GenBank/DDBJ databases">
        <title>Black Yeasts Isolated from many extreme environments.</title>
        <authorList>
            <person name="Coleine C."/>
            <person name="Stajich J.E."/>
            <person name="Selbmann L."/>
        </authorList>
    </citation>
    <scope>NUCLEOTIDE SEQUENCE</scope>
    <source>
        <strain evidence="6">CCFEE 5810</strain>
    </source>
</reference>
<keyword evidence="2" id="KW-0521">NADP</keyword>
<evidence type="ECO:0000256" key="4">
    <source>
        <dbReference type="ARBA" id="ARBA00023027"/>
    </source>
</evidence>
<organism evidence="6 7">
    <name type="scientific">Elasticomyces elasticus</name>
    <dbReference type="NCBI Taxonomy" id="574655"/>
    <lineage>
        <taxon>Eukaryota</taxon>
        <taxon>Fungi</taxon>
        <taxon>Dikarya</taxon>
        <taxon>Ascomycota</taxon>
        <taxon>Pezizomycotina</taxon>
        <taxon>Dothideomycetes</taxon>
        <taxon>Dothideomycetidae</taxon>
        <taxon>Mycosphaerellales</taxon>
        <taxon>Teratosphaeriaceae</taxon>
        <taxon>Elasticomyces</taxon>
    </lineage>
</organism>
<dbReference type="FunFam" id="3.40.50.720:FF:000084">
    <property type="entry name" value="Short-chain dehydrogenase reductase"/>
    <property type="match status" value="1"/>
</dbReference>
<feature type="domain" description="Ketoreductase" evidence="5">
    <location>
        <begin position="4"/>
        <end position="187"/>
    </location>
</feature>
<dbReference type="InterPro" id="IPR057326">
    <property type="entry name" value="KR_dom"/>
</dbReference>
<dbReference type="PANTHER" id="PTHR24321">
    <property type="entry name" value="DEHYDROGENASES, SHORT CHAIN"/>
    <property type="match status" value="1"/>
</dbReference>
<dbReference type="AlphaFoldDB" id="A0AAN7VP57"/>
<evidence type="ECO:0000256" key="2">
    <source>
        <dbReference type="ARBA" id="ARBA00022857"/>
    </source>
</evidence>
<dbReference type="Gene3D" id="3.40.50.720">
    <property type="entry name" value="NAD(P)-binding Rossmann-like Domain"/>
    <property type="match status" value="1"/>
</dbReference>
<evidence type="ECO:0000256" key="3">
    <source>
        <dbReference type="ARBA" id="ARBA00023002"/>
    </source>
</evidence>
<dbReference type="GO" id="GO:0016491">
    <property type="term" value="F:oxidoreductase activity"/>
    <property type="evidence" value="ECO:0007669"/>
    <property type="project" value="UniProtKB-KW"/>
</dbReference>
<sequence length="252" mass="26074">MEGKVVAITGGASGIGLSLAKLLAQRGAKLSIADVNQDNLEKAASVLKDLVSSSDNIHTAKVDVRQYSQVEDWLKATVDKFGKLDGAANLAGVFGGRVLLENQEEDLWDFVIGVNLTGVMHSLKAELKIMSKGASIVNAASIMGIRGSAGSGAYCASKHGVVALTRVAALENGSKGKGIRVNAVAPGYIDTPMLDQAVAAASEGAVDKAVSTMPIDRKADPEEVAKIVAFLLSDESSFVTGAIYSVDGGWNV</sequence>